<dbReference type="GO" id="GO:0005634">
    <property type="term" value="C:nucleus"/>
    <property type="evidence" value="ECO:0007669"/>
    <property type="project" value="UniProtKB-SubCell"/>
</dbReference>
<comment type="subcellular location">
    <subcellularLocation>
        <location evidence="1">Nucleus</location>
    </subcellularLocation>
</comment>
<evidence type="ECO:0000256" key="2">
    <source>
        <dbReference type="ARBA" id="ARBA00023125"/>
    </source>
</evidence>
<protein>
    <recommendedName>
        <fullName evidence="6">HSF-type DNA-binding domain-containing protein</fullName>
    </recommendedName>
</protein>
<feature type="compositionally biased region" description="Polar residues" evidence="5">
    <location>
        <begin position="444"/>
        <end position="454"/>
    </location>
</feature>
<feature type="compositionally biased region" description="Low complexity" evidence="5">
    <location>
        <begin position="43"/>
        <end position="54"/>
    </location>
</feature>
<dbReference type="KEGG" id="pti:PHATRDRAFT_48361"/>
<proteinExistence type="inferred from homology"/>
<evidence type="ECO:0000313" key="8">
    <source>
        <dbReference type="Proteomes" id="UP000000759"/>
    </source>
</evidence>
<dbReference type="GeneID" id="7203631"/>
<evidence type="ECO:0000259" key="6">
    <source>
        <dbReference type="SMART" id="SM00415"/>
    </source>
</evidence>
<name>B7G6V6_PHATC</name>
<dbReference type="InterPro" id="IPR036390">
    <property type="entry name" value="WH_DNA-bd_sf"/>
</dbReference>
<dbReference type="AlphaFoldDB" id="B7G6V6"/>
<dbReference type="PRINTS" id="PR00056">
    <property type="entry name" value="HSFDOMAIN"/>
</dbReference>
<feature type="compositionally biased region" description="Basic and acidic residues" evidence="5">
    <location>
        <begin position="134"/>
        <end position="148"/>
    </location>
</feature>
<organism evidence="7 8">
    <name type="scientific">Phaeodactylum tricornutum (strain CCAP 1055/1)</name>
    <dbReference type="NCBI Taxonomy" id="556484"/>
    <lineage>
        <taxon>Eukaryota</taxon>
        <taxon>Sar</taxon>
        <taxon>Stramenopiles</taxon>
        <taxon>Ochrophyta</taxon>
        <taxon>Bacillariophyta</taxon>
        <taxon>Bacillariophyceae</taxon>
        <taxon>Bacillariophycidae</taxon>
        <taxon>Naviculales</taxon>
        <taxon>Phaeodactylaceae</taxon>
        <taxon>Phaeodactylum</taxon>
    </lineage>
</organism>
<evidence type="ECO:0000313" key="7">
    <source>
        <dbReference type="EMBL" id="EEC45534.1"/>
    </source>
</evidence>
<dbReference type="SUPFAM" id="SSF46785">
    <property type="entry name" value="Winged helix' DNA-binding domain"/>
    <property type="match status" value="1"/>
</dbReference>
<dbReference type="GO" id="GO:0043565">
    <property type="term" value="F:sequence-specific DNA binding"/>
    <property type="evidence" value="ECO:0007669"/>
    <property type="project" value="InterPro"/>
</dbReference>
<feature type="region of interest" description="Disordered" evidence="5">
    <location>
        <begin position="130"/>
        <end position="162"/>
    </location>
</feature>
<dbReference type="SMART" id="SM00415">
    <property type="entry name" value="HSF"/>
    <property type="match status" value="1"/>
</dbReference>
<accession>B7G6V6</accession>
<dbReference type="Pfam" id="PF00447">
    <property type="entry name" value="HSF_DNA-bind"/>
    <property type="match status" value="1"/>
</dbReference>
<dbReference type="InParanoid" id="B7G6V6"/>
<dbReference type="OrthoDB" id="60033at2759"/>
<dbReference type="PANTHER" id="PTHR10015">
    <property type="entry name" value="HEAT SHOCK TRANSCRIPTION FACTOR"/>
    <property type="match status" value="1"/>
</dbReference>
<feature type="compositionally biased region" description="Polar residues" evidence="5">
    <location>
        <begin position="410"/>
        <end position="431"/>
    </location>
</feature>
<keyword evidence="3" id="KW-0539">Nucleus</keyword>
<evidence type="ECO:0000256" key="4">
    <source>
        <dbReference type="RuleBase" id="RU004020"/>
    </source>
</evidence>
<keyword evidence="8" id="KW-1185">Reference proteome</keyword>
<feature type="compositionally biased region" description="Low complexity" evidence="5">
    <location>
        <begin position="66"/>
        <end position="75"/>
    </location>
</feature>
<dbReference type="eggNOG" id="KOG0627">
    <property type="taxonomic scope" value="Eukaryota"/>
</dbReference>
<dbReference type="Gene3D" id="1.10.10.10">
    <property type="entry name" value="Winged helix-like DNA-binding domain superfamily/Winged helix DNA-binding domain"/>
    <property type="match status" value="1"/>
</dbReference>
<dbReference type="Proteomes" id="UP000000759">
    <property type="component" value="Chromosome 17"/>
</dbReference>
<dbReference type="PANTHER" id="PTHR10015:SF206">
    <property type="entry name" value="HSF-TYPE DNA-BINDING DOMAIN-CONTAINING PROTEIN"/>
    <property type="match status" value="1"/>
</dbReference>
<dbReference type="GO" id="GO:0003700">
    <property type="term" value="F:DNA-binding transcription factor activity"/>
    <property type="evidence" value="ECO:0007669"/>
    <property type="project" value="InterPro"/>
</dbReference>
<dbReference type="FunFam" id="1.10.10.10:FF:000479">
    <property type="entry name" value="Predicted protein"/>
    <property type="match status" value="1"/>
</dbReference>
<keyword evidence="2" id="KW-0238">DNA-binding</keyword>
<dbReference type="PaxDb" id="2850-Phatr48361"/>
<sequence>MSDEEQHPPHAPAHHGSTATNASSGASRRTDAVPLAANTAYWNNPPTAVATNNARLGIGREPPQSPAAGAGASAAVDSTRHRGRSAPIVTRDIPSSPLVTPPGARHRQGPDSLAAVRTEAAITNAQAPFHRRQPTTEDAVHDPTRGEDEGTLTDAGKKIPKQGVPHVYHDFAQVRPDADPMMIVRKKTGGVTQPFPEKLHEMLDSETSPAAQAVVSWLPHGRAFVVRKPKEFTSKIMPTYFRQTKLTSFQRQLNLYGFRRITQGADAGAYYHELFLRGRPSLSQRMVRQKVKGTGHKQPADASSEPNLYALPAVHPEFTVDDGNPVSAGAITASHVTGQVPGVYSSTSPRFTTAPPAVQLDSSLVASPSLHGAAHLLHGISTGLHPRHALPPTPFSGQTPSTMPGFGANNDGNTDNSNTRGTASNESSSNGRYRRQSRHYNPASFLQPSATDQV</sequence>
<dbReference type="InterPro" id="IPR036388">
    <property type="entry name" value="WH-like_DNA-bd_sf"/>
</dbReference>
<reference evidence="7 8" key="1">
    <citation type="journal article" date="2008" name="Nature">
        <title>The Phaeodactylum genome reveals the evolutionary history of diatom genomes.</title>
        <authorList>
            <person name="Bowler C."/>
            <person name="Allen A.E."/>
            <person name="Badger J.H."/>
            <person name="Grimwood J."/>
            <person name="Jabbari K."/>
            <person name="Kuo A."/>
            <person name="Maheswari U."/>
            <person name="Martens C."/>
            <person name="Maumus F."/>
            <person name="Otillar R.P."/>
            <person name="Rayko E."/>
            <person name="Salamov A."/>
            <person name="Vandepoele K."/>
            <person name="Beszteri B."/>
            <person name="Gruber A."/>
            <person name="Heijde M."/>
            <person name="Katinka M."/>
            <person name="Mock T."/>
            <person name="Valentin K."/>
            <person name="Verret F."/>
            <person name="Berges J.A."/>
            <person name="Brownlee C."/>
            <person name="Cadoret J.P."/>
            <person name="Chiovitti A."/>
            <person name="Choi C.J."/>
            <person name="Coesel S."/>
            <person name="De Martino A."/>
            <person name="Detter J.C."/>
            <person name="Durkin C."/>
            <person name="Falciatore A."/>
            <person name="Fournet J."/>
            <person name="Haruta M."/>
            <person name="Huysman M.J."/>
            <person name="Jenkins B.D."/>
            <person name="Jiroutova K."/>
            <person name="Jorgensen R.E."/>
            <person name="Joubert Y."/>
            <person name="Kaplan A."/>
            <person name="Kroger N."/>
            <person name="Kroth P.G."/>
            <person name="La Roche J."/>
            <person name="Lindquist E."/>
            <person name="Lommer M."/>
            <person name="Martin-Jezequel V."/>
            <person name="Lopez P.J."/>
            <person name="Lucas S."/>
            <person name="Mangogna M."/>
            <person name="McGinnis K."/>
            <person name="Medlin L.K."/>
            <person name="Montsant A."/>
            <person name="Oudot-Le Secq M.P."/>
            <person name="Napoli C."/>
            <person name="Obornik M."/>
            <person name="Parker M.S."/>
            <person name="Petit J.L."/>
            <person name="Porcel B.M."/>
            <person name="Poulsen N."/>
            <person name="Robison M."/>
            <person name="Rychlewski L."/>
            <person name="Rynearson T.A."/>
            <person name="Schmutz J."/>
            <person name="Shapiro H."/>
            <person name="Siaut M."/>
            <person name="Stanley M."/>
            <person name="Sussman M.R."/>
            <person name="Taylor A.R."/>
            <person name="Vardi A."/>
            <person name="von Dassow P."/>
            <person name="Vyverman W."/>
            <person name="Willis A."/>
            <person name="Wyrwicz L.S."/>
            <person name="Rokhsar D.S."/>
            <person name="Weissenbach J."/>
            <person name="Armbrust E.V."/>
            <person name="Green B.R."/>
            <person name="Van de Peer Y."/>
            <person name="Grigoriev I.V."/>
        </authorList>
    </citation>
    <scope>NUCLEOTIDE SEQUENCE [LARGE SCALE GENOMIC DNA]</scope>
    <source>
        <strain evidence="7 8">CCAP 1055/1</strain>
    </source>
</reference>
<dbReference type="EMBL" id="CM000619">
    <property type="protein sequence ID" value="EEC45534.1"/>
    <property type="molecule type" value="Genomic_DNA"/>
</dbReference>
<feature type="region of interest" description="Disordered" evidence="5">
    <location>
        <begin position="1"/>
        <end position="109"/>
    </location>
</feature>
<reference evidence="8" key="2">
    <citation type="submission" date="2008-08" db="EMBL/GenBank/DDBJ databases">
        <authorList>
            <consortium name="Diatom Consortium"/>
            <person name="Grigoriev I."/>
            <person name="Grimwood J."/>
            <person name="Kuo A."/>
            <person name="Otillar R.P."/>
            <person name="Salamov A."/>
            <person name="Detter J.C."/>
            <person name="Lindquist E."/>
            <person name="Shapiro H."/>
            <person name="Lucas S."/>
            <person name="Glavina del Rio T."/>
            <person name="Pitluck S."/>
            <person name="Rokhsar D."/>
            <person name="Bowler C."/>
        </authorList>
    </citation>
    <scope>GENOME REANNOTATION</scope>
    <source>
        <strain evidence="8">CCAP 1055/1</strain>
    </source>
</reference>
<dbReference type="RefSeq" id="XP_002182798.1">
    <property type="nucleotide sequence ID" value="XM_002182762.1"/>
</dbReference>
<feature type="compositionally biased region" description="Low complexity" evidence="5">
    <location>
        <begin position="14"/>
        <end position="27"/>
    </location>
</feature>
<evidence type="ECO:0000256" key="3">
    <source>
        <dbReference type="ARBA" id="ARBA00023242"/>
    </source>
</evidence>
<evidence type="ECO:0000256" key="1">
    <source>
        <dbReference type="ARBA" id="ARBA00004123"/>
    </source>
</evidence>
<evidence type="ECO:0000256" key="5">
    <source>
        <dbReference type="SAM" id="MobiDB-lite"/>
    </source>
</evidence>
<dbReference type="InterPro" id="IPR000232">
    <property type="entry name" value="HSF_DNA-bd"/>
</dbReference>
<dbReference type="HOGENOM" id="CLU_571730_0_0_1"/>
<feature type="domain" description="HSF-type DNA-binding" evidence="6">
    <location>
        <begin position="191"/>
        <end position="289"/>
    </location>
</feature>
<comment type="similarity">
    <text evidence="4">Belongs to the HSF family.</text>
</comment>
<feature type="region of interest" description="Disordered" evidence="5">
    <location>
        <begin position="384"/>
        <end position="454"/>
    </location>
</feature>
<gene>
    <name evidence="7" type="ORF">PHATRDRAFT_48361</name>
</gene>